<proteinExistence type="inferred from homology"/>
<dbReference type="Pfam" id="PF05822">
    <property type="entry name" value="UMPH-1"/>
    <property type="match status" value="1"/>
</dbReference>
<keyword evidence="7" id="KW-0460">Magnesium</keyword>
<dbReference type="GO" id="GO:0000166">
    <property type="term" value="F:nucleotide binding"/>
    <property type="evidence" value="ECO:0007669"/>
    <property type="project" value="UniProtKB-KW"/>
</dbReference>
<dbReference type="SUPFAM" id="SSF56784">
    <property type="entry name" value="HAD-like"/>
    <property type="match status" value="1"/>
</dbReference>
<sequence length="276" mass="30753">MAQPDVVREKIRTILREGAHQLAVISDFDMTLTTYYQHDGQRSASSHQVFRSWPKIDPVFAATGDALYAKYYPIEVDPTISRHDKQHHMETWWDSIHAALVKSGITRSDLQDMIDHTPVTWREGADTIFSLCHSRGVPLLVISAGLADLIELIMAKAGFDRTNVTIVSNRMIFSDDAREVITGFASPSIHIFNKDTVAALPSSREAVGDRPNILVMGDSVGDIDMAHGFDRGVRLAVGFCNLHVEQSLSEFLRVFDIVVTDDQPFSPFITSLLEAL</sequence>
<evidence type="ECO:0000256" key="3">
    <source>
        <dbReference type="ARBA" id="ARBA00012643"/>
    </source>
</evidence>
<evidence type="ECO:0000256" key="2">
    <source>
        <dbReference type="ARBA" id="ARBA00008389"/>
    </source>
</evidence>
<evidence type="ECO:0000256" key="5">
    <source>
        <dbReference type="ARBA" id="ARBA00022741"/>
    </source>
</evidence>
<dbReference type="STRING" id="1555241.A0A4P9X7D0"/>
<comment type="catalytic activity">
    <reaction evidence="1">
        <text>a ribonucleoside 5'-phosphate + H2O = a ribonucleoside + phosphate</text>
        <dbReference type="Rhea" id="RHEA:12484"/>
        <dbReference type="ChEBI" id="CHEBI:15377"/>
        <dbReference type="ChEBI" id="CHEBI:18254"/>
        <dbReference type="ChEBI" id="CHEBI:43474"/>
        <dbReference type="ChEBI" id="CHEBI:58043"/>
        <dbReference type="EC" id="3.1.3.5"/>
    </reaction>
</comment>
<keyword evidence="5" id="KW-0547">Nucleotide-binding</keyword>
<evidence type="ECO:0000313" key="10">
    <source>
        <dbReference type="Proteomes" id="UP000274922"/>
    </source>
</evidence>
<evidence type="ECO:0000313" key="9">
    <source>
        <dbReference type="EMBL" id="RKP00950.1"/>
    </source>
</evidence>
<organism evidence="9 10">
    <name type="scientific">Caulochytrium protostelioides</name>
    <dbReference type="NCBI Taxonomy" id="1555241"/>
    <lineage>
        <taxon>Eukaryota</taxon>
        <taxon>Fungi</taxon>
        <taxon>Fungi incertae sedis</taxon>
        <taxon>Chytridiomycota</taxon>
        <taxon>Chytridiomycota incertae sedis</taxon>
        <taxon>Chytridiomycetes</taxon>
        <taxon>Caulochytriales</taxon>
        <taxon>Caulochytriaceae</taxon>
        <taxon>Caulochytrium</taxon>
    </lineage>
</organism>
<dbReference type="Gene3D" id="1.10.150.340">
    <property type="entry name" value="Pyrimidine 5'-nucleotidase (UMPH-1), N-terminal domain"/>
    <property type="match status" value="1"/>
</dbReference>
<dbReference type="GO" id="GO:0008253">
    <property type="term" value="F:5'-nucleotidase activity"/>
    <property type="evidence" value="ECO:0007669"/>
    <property type="project" value="UniProtKB-EC"/>
</dbReference>
<dbReference type="InterPro" id="IPR006434">
    <property type="entry name" value="Pyrimidine_nucleotidase_eu"/>
</dbReference>
<dbReference type="PANTHER" id="PTHR13045:SF0">
    <property type="entry name" value="7-METHYLGUANOSINE PHOSPHATE-SPECIFIC 5'-NUCLEOTIDASE"/>
    <property type="match status" value="1"/>
</dbReference>
<gene>
    <name evidence="9" type="ORF">CXG81DRAFT_12602</name>
</gene>
<dbReference type="PANTHER" id="PTHR13045">
    <property type="entry name" value="5'-NUCLEOTIDASE"/>
    <property type="match status" value="1"/>
</dbReference>
<dbReference type="EC" id="3.1.3.5" evidence="3"/>
<dbReference type="OrthoDB" id="10014216at2759"/>
<evidence type="ECO:0000256" key="1">
    <source>
        <dbReference type="ARBA" id="ARBA00000815"/>
    </source>
</evidence>
<evidence type="ECO:0000256" key="4">
    <source>
        <dbReference type="ARBA" id="ARBA00022723"/>
    </source>
</evidence>
<accession>A0A4P9X7D0</accession>
<keyword evidence="6" id="KW-0378">Hydrolase</keyword>
<dbReference type="GO" id="GO:0000287">
    <property type="term" value="F:magnesium ion binding"/>
    <property type="evidence" value="ECO:0007669"/>
    <property type="project" value="InterPro"/>
</dbReference>
<keyword evidence="8" id="KW-0546">Nucleotide metabolism</keyword>
<dbReference type="GO" id="GO:0005737">
    <property type="term" value="C:cytoplasm"/>
    <property type="evidence" value="ECO:0007669"/>
    <property type="project" value="InterPro"/>
</dbReference>
<dbReference type="SFLD" id="SFLDS00003">
    <property type="entry name" value="Haloacid_Dehalogenase"/>
    <property type="match status" value="1"/>
</dbReference>
<dbReference type="Gene3D" id="3.40.50.1000">
    <property type="entry name" value="HAD superfamily/HAD-like"/>
    <property type="match status" value="1"/>
</dbReference>
<dbReference type="GO" id="GO:0009117">
    <property type="term" value="P:nucleotide metabolic process"/>
    <property type="evidence" value="ECO:0007669"/>
    <property type="project" value="UniProtKB-KW"/>
</dbReference>
<reference evidence="10" key="1">
    <citation type="journal article" date="2018" name="Nat. Microbiol.">
        <title>Leveraging single-cell genomics to expand the fungal tree of life.</title>
        <authorList>
            <person name="Ahrendt S.R."/>
            <person name="Quandt C.A."/>
            <person name="Ciobanu D."/>
            <person name="Clum A."/>
            <person name="Salamov A."/>
            <person name="Andreopoulos B."/>
            <person name="Cheng J.F."/>
            <person name="Woyke T."/>
            <person name="Pelin A."/>
            <person name="Henrissat B."/>
            <person name="Reynolds N.K."/>
            <person name="Benny G.L."/>
            <person name="Smith M.E."/>
            <person name="James T.Y."/>
            <person name="Grigoriev I.V."/>
        </authorList>
    </citation>
    <scope>NUCLEOTIDE SEQUENCE [LARGE SCALE GENOMIC DNA]</scope>
    <source>
        <strain evidence="10">ATCC 52028</strain>
    </source>
</reference>
<evidence type="ECO:0000256" key="6">
    <source>
        <dbReference type="ARBA" id="ARBA00022801"/>
    </source>
</evidence>
<name>A0A4P9X7D0_9FUNG</name>
<dbReference type="InterPro" id="IPR023214">
    <property type="entry name" value="HAD_sf"/>
</dbReference>
<dbReference type="EMBL" id="ML014191">
    <property type="protein sequence ID" value="RKP00950.1"/>
    <property type="molecule type" value="Genomic_DNA"/>
</dbReference>
<comment type="similarity">
    <text evidence="2">Belongs to the pyrimidine 5'-nucleotidase family.</text>
</comment>
<keyword evidence="4" id="KW-0479">Metal-binding</keyword>
<dbReference type="SFLD" id="SFLDG01128">
    <property type="entry name" value="C1.4:_5'-Nucleotidase_Like"/>
    <property type="match status" value="1"/>
</dbReference>
<evidence type="ECO:0000256" key="7">
    <source>
        <dbReference type="ARBA" id="ARBA00022842"/>
    </source>
</evidence>
<dbReference type="InterPro" id="IPR036412">
    <property type="entry name" value="HAD-like_sf"/>
</dbReference>
<dbReference type="FunFam" id="1.10.150.340:FF:000001">
    <property type="entry name" value="Cytosolic 5-nucleotidase 3-like"/>
    <property type="match status" value="1"/>
</dbReference>
<keyword evidence="10" id="KW-1185">Reference proteome</keyword>
<dbReference type="Proteomes" id="UP000274922">
    <property type="component" value="Unassembled WGS sequence"/>
</dbReference>
<protein>
    <recommendedName>
        <fullName evidence="3">5'-nucleotidase</fullName>
        <ecNumber evidence="3">3.1.3.5</ecNumber>
    </recommendedName>
</protein>
<evidence type="ECO:0000256" key="8">
    <source>
        <dbReference type="ARBA" id="ARBA00023080"/>
    </source>
</evidence>
<dbReference type="AlphaFoldDB" id="A0A4P9X7D0"/>